<sequence>MVGRGGRNEPSSSPKVTPPRRHPPERSERRFELAELGEEEGMKELAAKEPNRKMKIKQKTPGELRNPRTATRRKVALKILRRVLVCYGGGSPGLVFRPGLVWSVIGKAV</sequence>
<protein>
    <submittedName>
        <fullName evidence="2">Uncharacterized protein</fullName>
    </submittedName>
</protein>
<dbReference type="Proteomes" id="UP001634007">
    <property type="component" value="Unassembled WGS sequence"/>
</dbReference>
<gene>
    <name evidence="2" type="ORF">ACJRO7_012744</name>
</gene>
<evidence type="ECO:0000256" key="1">
    <source>
        <dbReference type="SAM" id="MobiDB-lite"/>
    </source>
</evidence>
<proteinExistence type="predicted"/>
<feature type="region of interest" description="Disordered" evidence="1">
    <location>
        <begin position="1"/>
        <end position="70"/>
    </location>
</feature>
<keyword evidence="3" id="KW-1185">Reference proteome</keyword>
<reference evidence="2 3" key="1">
    <citation type="submission" date="2024-11" db="EMBL/GenBank/DDBJ databases">
        <title>Chromosome-level genome assembly of Eucalyptus globulus Labill. provides insights into its genome evolution.</title>
        <authorList>
            <person name="Li X."/>
        </authorList>
    </citation>
    <scope>NUCLEOTIDE SEQUENCE [LARGE SCALE GENOMIC DNA]</scope>
    <source>
        <strain evidence="2">CL2024</strain>
        <tissue evidence="2">Fresh tender leaves</tissue>
    </source>
</reference>
<accession>A0ABD3LQ83</accession>
<name>A0ABD3LQ83_EUCGL</name>
<evidence type="ECO:0000313" key="2">
    <source>
        <dbReference type="EMBL" id="KAL3751971.1"/>
    </source>
</evidence>
<feature type="compositionally biased region" description="Basic and acidic residues" evidence="1">
    <location>
        <begin position="40"/>
        <end position="52"/>
    </location>
</feature>
<organism evidence="2 3">
    <name type="scientific">Eucalyptus globulus</name>
    <name type="common">Tasmanian blue gum</name>
    <dbReference type="NCBI Taxonomy" id="34317"/>
    <lineage>
        <taxon>Eukaryota</taxon>
        <taxon>Viridiplantae</taxon>
        <taxon>Streptophyta</taxon>
        <taxon>Embryophyta</taxon>
        <taxon>Tracheophyta</taxon>
        <taxon>Spermatophyta</taxon>
        <taxon>Magnoliopsida</taxon>
        <taxon>eudicotyledons</taxon>
        <taxon>Gunneridae</taxon>
        <taxon>Pentapetalae</taxon>
        <taxon>rosids</taxon>
        <taxon>malvids</taxon>
        <taxon>Myrtales</taxon>
        <taxon>Myrtaceae</taxon>
        <taxon>Myrtoideae</taxon>
        <taxon>Eucalypteae</taxon>
        <taxon>Eucalyptus</taxon>
    </lineage>
</organism>
<dbReference type="AlphaFoldDB" id="A0ABD3LQ83"/>
<dbReference type="EMBL" id="JBJKBG010000002">
    <property type="protein sequence ID" value="KAL3751971.1"/>
    <property type="molecule type" value="Genomic_DNA"/>
</dbReference>
<evidence type="ECO:0000313" key="3">
    <source>
        <dbReference type="Proteomes" id="UP001634007"/>
    </source>
</evidence>
<feature type="compositionally biased region" description="Basic and acidic residues" evidence="1">
    <location>
        <begin position="22"/>
        <end position="33"/>
    </location>
</feature>
<comment type="caution">
    <text evidence="2">The sequence shown here is derived from an EMBL/GenBank/DDBJ whole genome shotgun (WGS) entry which is preliminary data.</text>
</comment>